<dbReference type="SUPFAM" id="SSF55424">
    <property type="entry name" value="FAD/NAD-linked reductases, dimerisation (C-terminal) domain"/>
    <property type="match status" value="1"/>
</dbReference>
<dbReference type="InterPro" id="IPR052541">
    <property type="entry name" value="SQRD"/>
</dbReference>
<keyword evidence="2" id="KW-0274">FAD</keyword>
<feature type="domain" description="FAD/NAD(P)-binding" evidence="3">
    <location>
        <begin position="40"/>
        <end position="152"/>
    </location>
</feature>
<dbReference type="PROSITE" id="PS51257">
    <property type="entry name" value="PROKAR_LIPOPROTEIN"/>
    <property type="match status" value="1"/>
</dbReference>
<feature type="domain" description="Sulfide dehydrogenase [flavocytochrome c] flavoprotein chain central" evidence="5">
    <location>
        <begin position="170"/>
        <end position="286"/>
    </location>
</feature>
<evidence type="ECO:0000259" key="4">
    <source>
        <dbReference type="Pfam" id="PF09242"/>
    </source>
</evidence>
<dbReference type="Gene3D" id="3.90.760.10">
    <property type="entry name" value="Flavocytochrome c sulphide dehydrogenase, flavin-binding domain"/>
    <property type="match status" value="1"/>
</dbReference>
<feature type="domain" description="Flavocytochrome c sulphide dehydrogenase flavin-binding" evidence="4">
    <location>
        <begin position="362"/>
        <end position="430"/>
    </location>
</feature>
<dbReference type="InterPro" id="IPR049386">
    <property type="entry name" value="FCSD_central"/>
</dbReference>
<dbReference type="OrthoDB" id="9802771at2"/>
<dbReference type="InterPro" id="IPR015323">
    <property type="entry name" value="FlavoCytC_S_DH_flav-bd"/>
</dbReference>
<dbReference type="InterPro" id="IPR023753">
    <property type="entry name" value="FAD/NAD-binding_dom"/>
</dbReference>
<gene>
    <name evidence="6" type="ORF">SAMN02745729_10851</name>
</gene>
<accession>A0A1H4EEI1</accession>
<proteinExistence type="predicted"/>
<sequence>MKQRNISAVSRRTLLAGLLLSPLLLGGCQRMLSGRPSEGRVVIIGGGFGGATAARLLRQQAPQLDVTLVEPASRFYTCPFSNLVLAGLLPLKAIEQDYAGLIQAGVSHRRQQALDIDPIRKQVILDDGARIEYDRLIVSPGIDLRWDAIEGYNAAAAERVPHAWKAGPQTLLLRRQLEAMPDGGSVIITVPGNPYRCPPGPYERASLIAHYLSRHKPRSKLLILDSKDRFSKQALFMSAWKDLYGDRVEWVGLSDDGKVMRVDPQRWEVETDFSTRHRAAVLNVIPPQQAGRIAATAGLTDASGWVPVDPDTFESRHAAGVHVIGDACIAAPMPKSGFAAGMQARVAVAAIISELTGQDVVTPQLSNICYSLVEPGYAISVAGQYEVDQGALVLKPGTDHLSPLEASPRLRQSEARSAEGWYRATTADIWGG</sequence>
<dbReference type="PANTHER" id="PTHR43755">
    <property type="match status" value="1"/>
</dbReference>
<evidence type="ECO:0000256" key="1">
    <source>
        <dbReference type="ARBA" id="ARBA00022630"/>
    </source>
</evidence>
<dbReference type="Pfam" id="PF09242">
    <property type="entry name" value="FCSD-flav_bind"/>
    <property type="match status" value="1"/>
</dbReference>
<dbReference type="Proteomes" id="UP000242469">
    <property type="component" value="Unassembled WGS sequence"/>
</dbReference>
<keyword evidence="1" id="KW-0285">Flavoprotein</keyword>
<dbReference type="STRING" id="1122198.SAMN02745729_10851"/>
<dbReference type="AlphaFoldDB" id="A0A1H4EEI1"/>
<keyword evidence="7" id="KW-1185">Reference proteome</keyword>
<protein>
    <submittedName>
        <fullName evidence="6">NADPH-dependent 2,4-dienoyl-CoA reductase, sulfur reductase</fullName>
    </submittedName>
</protein>
<dbReference type="SUPFAM" id="SSF51905">
    <property type="entry name" value="FAD/NAD(P)-binding domain"/>
    <property type="match status" value="2"/>
</dbReference>
<dbReference type="PANTHER" id="PTHR43755:SF1">
    <property type="entry name" value="FAD-DEPENDENT PYRIDINE NUCLEOTIDE-DISULPHIDE OXIDOREDUCTASE"/>
    <property type="match status" value="1"/>
</dbReference>
<evidence type="ECO:0000259" key="3">
    <source>
        <dbReference type="Pfam" id="PF07992"/>
    </source>
</evidence>
<reference evidence="7" key="1">
    <citation type="submission" date="2016-10" db="EMBL/GenBank/DDBJ databases">
        <authorList>
            <person name="Varghese N."/>
            <person name="Submissions S."/>
        </authorList>
    </citation>
    <scope>NUCLEOTIDE SEQUENCE [LARGE SCALE GENOMIC DNA]</scope>
    <source>
        <strain evidence="7">DSM 11526</strain>
    </source>
</reference>
<dbReference type="InterPro" id="IPR036188">
    <property type="entry name" value="FAD/NAD-bd_sf"/>
</dbReference>
<dbReference type="RefSeq" id="WP_091826615.1">
    <property type="nucleotide sequence ID" value="NZ_FNRJ01000008.1"/>
</dbReference>
<dbReference type="GO" id="GO:0050660">
    <property type="term" value="F:flavin adenine dinucleotide binding"/>
    <property type="evidence" value="ECO:0007669"/>
    <property type="project" value="InterPro"/>
</dbReference>
<name>A0A1H4EEI1_9GAMM</name>
<dbReference type="InterPro" id="IPR016156">
    <property type="entry name" value="FAD/NAD-linked_Rdtase_dimer_sf"/>
</dbReference>
<dbReference type="GO" id="GO:0016491">
    <property type="term" value="F:oxidoreductase activity"/>
    <property type="evidence" value="ECO:0007669"/>
    <property type="project" value="InterPro"/>
</dbReference>
<evidence type="ECO:0000256" key="2">
    <source>
        <dbReference type="ARBA" id="ARBA00022827"/>
    </source>
</evidence>
<dbReference type="Pfam" id="PF21706">
    <property type="entry name" value="FCSD_central"/>
    <property type="match status" value="1"/>
</dbReference>
<organism evidence="6 7">
    <name type="scientific">Marinobacterium iners DSM 11526</name>
    <dbReference type="NCBI Taxonomy" id="1122198"/>
    <lineage>
        <taxon>Bacteria</taxon>
        <taxon>Pseudomonadati</taxon>
        <taxon>Pseudomonadota</taxon>
        <taxon>Gammaproteobacteria</taxon>
        <taxon>Oceanospirillales</taxon>
        <taxon>Oceanospirillaceae</taxon>
        <taxon>Marinobacterium</taxon>
    </lineage>
</organism>
<evidence type="ECO:0000313" key="7">
    <source>
        <dbReference type="Proteomes" id="UP000242469"/>
    </source>
</evidence>
<dbReference type="FunFam" id="3.50.50.60:FF:000234">
    <property type="entry name" value="Flavocytochrome C sulfide dehydrogenase"/>
    <property type="match status" value="1"/>
</dbReference>
<evidence type="ECO:0000313" key="6">
    <source>
        <dbReference type="EMBL" id="SEA83474.1"/>
    </source>
</evidence>
<dbReference type="Gene3D" id="3.50.50.60">
    <property type="entry name" value="FAD/NAD(P)-binding domain"/>
    <property type="match status" value="2"/>
</dbReference>
<dbReference type="Pfam" id="PF07992">
    <property type="entry name" value="Pyr_redox_2"/>
    <property type="match status" value="1"/>
</dbReference>
<dbReference type="EMBL" id="FNRJ01000008">
    <property type="protein sequence ID" value="SEA83474.1"/>
    <property type="molecule type" value="Genomic_DNA"/>
</dbReference>
<dbReference type="InterPro" id="IPR037092">
    <property type="entry name" value="FlavoCytC_S_DH_flav-bd_sf"/>
</dbReference>
<evidence type="ECO:0000259" key="5">
    <source>
        <dbReference type="Pfam" id="PF21706"/>
    </source>
</evidence>